<dbReference type="FunFam" id="1.10.455.10:FF:000006">
    <property type="entry name" value="37S ribosomal protein S7, mitochondrial"/>
    <property type="match status" value="1"/>
</dbReference>
<dbReference type="Proteomes" id="UP000002258">
    <property type="component" value="Chromosome 2"/>
</dbReference>
<dbReference type="OMA" id="HVTNMIM"/>
<dbReference type="FunCoup" id="A3LQM6">
    <property type="interactions" value="294"/>
</dbReference>
<keyword evidence="4" id="KW-0496">Mitochondrion</keyword>
<comment type="subcellular location">
    <subcellularLocation>
        <location evidence="1">Mitochondrion</location>
    </subcellularLocation>
</comment>
<evidence type="ECO:0000256" key="7">
    <source>
        <dbReference type="ARBA" id="ARBA00039306"/>
    </source>
</evidence>
<name>A3LQM6_PICST</name>
<comment type="function">
    <text evidence="6">Component of the mitochondrial ribosome (mitoribosome), a dedicated translation machinery responsible for the synthesis of mitochondrial genome-encoded proteins, including at least some of the essential transmembrane subunits of the mitochondrial respiratory chain. The mitoribosomes are attached to the mitochondrial inner membrane and translation products are cotranslationally integrated into the membrane.</text>
</comment>
<evidence type="ECO:0000256" key="3">
    <source>
        <dbReference type="ARBA" id="ARBA00022980"/>
    </source>
</evidence>
<protein>
    <recommendedName>
        <fullName evidence="7">Small ribosomal subunit protein uS7m</fullName>
    </recommendedName>
</protein>
<gene>
    <name evidence="9" type="ORF">PICST_87815</name>
</gene>
<dbReference type="PANTHER" id="PTHR11205">
    <property type="entry name" value="RIBOSOMAL PROTEIN S7"/>
    <property type="match status" value="1"/>
</dbReference>
<dbReference type="AlphaFoldDB" id="A3LQM6"/>
<dbReference type="GO" id="GO:0003735">
    <property type="term" value="F:structural constituent of ribosome"/>
    <property type="evidence" value="ECO:0007669"/>
    <property type="project" value="EnsemblFungi"/>
</dbReference>
<dbReference type="SUPFAM" id="SSF47973">
    <property type="entry name" value="Ribosomal protein S7"/>
    <property type="match status" value="1"/>
</dbReference>
<dbReference type="InterPro" id="IPR023798">
    <property type="entry name" value="Ribosomal_uS7_dom"/>
</dbReference>
<sequence>MNKDSITESDVDEWLSAVKNLKNGKSMAETEQEVYLSQLAHPEPFLEDKFEPTEEQLAEVAAYAGKGVPLKSDPTVDNLINLIMRHGKKATAQRTVSRALYIIQLKTRKDPVETLKETLDKLGPLVTTRVVQTGTAKNKVVPVPLNQRQRNRFAITWILDGCKKKKSPDLAVRLAEEIIAAYEGKSSGYDRKAQMHKLAMQQRAYITL</sequence>
<keyword evidence="3" id="KW-0689">Ribosomal protein</keyword>
<dbReference type="InParanoid" id="A3LQM6"/>
<dbReference type="InterPro" id="IPR047988">
    <property type="entry name" value="Ribosomal_uS7m_fungi"/>
</dbReference>
<proteinExistence type="inferred from homology"/>
<evidence type="ECO:0000259" key="8">
    <source>
        <dbReference type="Pfam" id="PF00177"/>
    </source>
</evidence>
<keyword evidence="10" id="KW-1185">Reference proteome</keyword>
<comment type="similarity">
    <text evidence="2">Belongs to the universal ribosomal protein uS7 family.</text>
</comment>
<evidence type="ECO:0000313" key="9">
    <source>
        <dbReference type="EMBL" id="ABN65229.1"/>
    </source>
</evidence>
<dbReference type="CDD" id="cd14868">
    <property type="entry name" value="uS7_Mitochondria_Fungi"/>
    <property type="match status" value="1"/>
</dbReference>
<dbReference type="RefSeq" id="XP_001383258.1">
    <property type="nucleotide sequence ID" value="XM_001383221.1"/>
</dbReference>
<organism evidence="9 10">
    <name type="scientific">Scheffersomyces stipitis (strain ATCC 58785 / CBS 6054 / NBRC 10063 / NRRL Y-11545)</name>
    <name type="common">Yeast</name>
    <name type="synonym">Pichia stipitis</name>
    <dbReference type="NCBI Taxonomy" id="322104"/>
    <lineage>
        <taxon>Eukaryota</taxon>
        <taxon>Fungi</taxon>
        <taxon>Dikarya</taxon>
        <taxon>Ascomycota</taxon>
        <taxon>Saccharomycotina</taxon>
        <taxon>Pichiomycetes</taxon>
        <taxon>Debaryomycetaceae</taxon>
        <taxon>Scheffersomyces</taxon>
    </lineage>
</organism>
<keyword evidence="5" id="KW-0687">Ribonucleoprotein</keyword>
<feature type="domain" description="Small ribosomal subunit protein uS7" evidence="8">
    <location>
        <begin position="71"/>
        <end position="203"/>
    </location>
</feature>
<reference evidence="9 10" key="1">
    <citation type="journal article" date="2007" name="Nat. Biotechnol.">
        <title>Genome sequence of the lignocellulose-bioconverting and xylose-fermenting yeast Pichia stipitis.</title>
        <authorList>
            <person name="Jeffries T.W."/>
            <person name="Grigoriev I.V."/>
            <person name="Grimwood J."/>
            <person name="Laplaza J.M."/>
            <person name="Aerts A."/>
            <person name="Salamov A."/>
            <person name="Schmutz J."/>
            <person name="Lindquist E."/>
            <person name="Dehal P."/>
            <person name="Shapiro H."/>
            <person name="Jin Y.S."/>
            <person name="Passoth V."/>
            <person name="Richardson P.M."/>
        </authorList>
    </citation>
    <scope>NUCLEOTIDE SEQUENCE [LARGE SCALE GENOMIC DNA]</scope>
    <source>
        <strain evidence="10">ATCC 58785 / CBS 6054 / NBRC 10063 / NRRL Y-11545</strain>
    </source>
</reference>
<evidence type="ECO:0000256" key="2">
    <source>
        <dbReference type="ARBA" id="ARBA00007151"/>
    </source>
</evidence>
<dbReference type="InterPro" id="IPR036823">
    <property type="entry name" value="Ribosomal_uS7_dom_sf"/>
</dbReference>
<dbReference type="Gene3D" id="1.10.455.10">
    <property type="entry name" value="Ribosomal protein S7 domain"/>
    <property type="match status" value="1"/>
</dbReference>
<evidence type="ECO:0000256" key="5">
    <source>
        <dbReference type="ARBA" id="ARBA00023274"/>
    </source>
</evidence>
<dbReference type="Pfam" id="PF00177">
    <property type="entry name" value="Ribosomal_S7"/>
    <property type="match status" value="1"/>
</dbReference>
<dbReference type="KEGG" id="pic:PICST_87815"/>
<evidence type="ECO:0000313" key="10">
    <source>
        <dbReference type="Proteomes" id="UP000002258"/>
    </source>
</evidence>
<dbReference type="GO" id="GO:0006412">
    <property type="term" value="P:translation"/>
    <property type="evidence" value="ECO:0007669"/>
    <property type="project" value="InterPro"/>
</dbReference>
<evidence type="ECO:0000256" key="1">
    <source>
        <dbReference type="ARBA" id="ARBA00004173"/>
    </source>
</evidence>
<dbReference type="eggNOG" id="KOG3291">
    <property type="taxonomic scope" value="Eukaryota"/>
</dbReference>
<dbReference type="PIRSF" id="PIRSF002122">
    <property type="entry name" value="RPS7p_RPS7a_RPS5e_RPS7o"/>
    <property type="match status" value="1"/>
</dbReference>
<evidence type="ECO:0000256" key="4">
    <source>
        <dbReference type="ARBA" id="ARBA00023128"/>
    </source>
</evidence>
<accession>A3LQM6</accession>
<evidence type="ECO:0000256" key="6">
    <source>
        <dbReference type="ARBA" id="ARBA00037226"/>
    </source>
</evidence>
<dbReference type="InterPro" id="IPR000235">
    <property type="entry name" value="Ribosomal_uS7"/>
</dbReference>
<dbReference type="EMBL" id="CP000496">
    <property type="protein sequence ID" value="ABN65229.1"/>
    <property type="molecule type" value="Genomic_DNA"/>
</dbReference>
<dbReference type="HOGENOM" id="CLU_049057_2_1_1"/>
<dbReference type="GeneID" id="4837135"/>
<dbReference type="STRING" id="322104.A3LQM6"/>
<dbReference type="OrthoDB" id="9972728at2759"/>
<dbReference type="GO" id="GO:0005763">
    <property type="term" value="C:mitochondrial small ribosomal subunit"/>
    <property type="evidence" value="ECO:0007669"/>
    <property type="project" value="EnsemblFungi"/>
</dbReference>